<evidence type="ECO:0000256" key="2">
    <source>
        <dbReference type="ARBA" id="ARBA00022679"/>
    </source>
</evidence>
<feature type="domain" description="UBC core" evidence="11">
    <location>
        <begin position="34"/>
        <end position="187"/>
    </location>
</feature>
<dbReference type="InterPro" id="IPR050113">
    <property type="entry name" value="Ub_conjugating_enzyme"/>
</dbReference>
<dbReference type="SUPFAM" id="SSF54495">
    <property type="entry name" value="UBC-like"/>
    <property type="match status" value="1"/>
</dbReference>
<evidence type="ECO:0000313" key="12">
    <source>
        <dbReference type="EMBL" id="CAI8055175.1"/>
    </source>
</evidence>
<dbReference type="AlphaFoldDB" id="A0AA35TVD1"/>
<comment type="caution">
    <text evidence="12">The sequence shown here is derived from an EMBL/GenBank/DDBJ whole genome shotgun (WGS) entry which is preliminary data.</text>
</comment>
<feature type="active site" description="Glycyl thioester intermediate" evidence="8">
    <location>
        <position position="118"/>
    </location>
</feature>
<keyword evidence="3 9" id="KW-0547">Nucleotide-binding</keyword>
<dbReference type="GO" id="GO:0045116">
    <property type="term" value="P:protein neddylation"/>
    <property type="evidence" value="ECO:0007669"/>
    <property type="project" value="UniProtKB-ARBA"/>
</dbReference>
<dbReference type="EC" id="2.3.2.34" evidence="7"/>
<sequence>MLTIRKKLEEQAASGSSADGGRGESRRVRRRMSIRSQLLTEEVRELGQILPKTCTVNFPNHDNFRTFIVTIRPEEGYWKGGIFHFNVQVPEDYNNKPPNVSCNTRLWHPNINETGDVCLSILRETSIDGTGWSPARRLKDVILGLNSLFTDLLNFDDPLNLEAAQHYERDKNSFARKVYQFVKLYAS</sequence>
<evidence type="ECO:0000256" key="7">
    <source>
        <dbReference type="ARBA" id="ARBA00044047"/>
    </source>
</evidence>
<evidence type="ECO:0000256" key="6">
    <source>
        <dbReference type="ARBA" id="ARBA00043698"/>
    </source>
</evidence>
<reference evidence="12" key="1">
    <citation type="submission" date="2023-03" db="EMBL/GenBank/DDBJ databases">
        <authorList>
            <person name="Steffen K."/>
            <person name="Cardenas P."/>
        </authorList>
    </citation>
    <scope>NUCLEOTIDE SEQUENCE</scope>
</reference>
<evidence type="ECO:0000259" key="11">
    <source>
        <dbReference type="PROSITE" id="PS50127"/>
    </source>
</evidence>
<dbReference type="InterPro" id="IPR016135">
    <property type="entry name" value="UBQ-conjugating_enzyme/RWD"/>
</dbReference>
<dbReference type="FunFam" id="3.10.110.10:FF:000033">
    <property type="entry name" value="NEDD8-conjugating enzyme UBE2F"/>
    <property type="match status" value="1"/>
</dbReference>
<protein>
    <recommendedName>
        <fullName evidence="7">E2 NEDD8-conjugating enzyme</fullName>
        <ecNumber evidence="7">2.3.2.34</ecNumber>
    </recommendedName>
</protein>
<name>A0AA35TVD1_GEOBA</name>
<dbReference type="EMBL" id="CASHTH010004256">
    <property type="protein sequence ID" value="CAI8055175.1"/>
    <property type="molecule type" value="Genomic_DNA"/>
</dbReference>
<keyword evidence="4 9" id="KW-0833">Ubl conjugation pathway</keyword>
<evidence type="ECO:0000256" key="1">
    <source>
        <dbReference type="ARBA" id="ARBA00005032"/>
    </source>
</evidence>
<evidence type="ECO:0000256" key="8">
    <source>
        <dbReference type="PROSITE-ProRule" id="PRU10133"/>
    </source>
</evidence>
<dbReference type="Gene3D" id="3.10.110.10">
    <property type="entry name" value="Ubiquitin Conjugating Enzyme"/>
    <property type="match status" value="1"/>
</dbReference>
<keyword evidence="5 9" id="KW-0067">ATP-binding</keyword>
<comment type="catalytic activity">
    <reaction evidence="6">
        <text>[E1 NEDD8-activating enzyme]-S-[NEDD8 protein]-yl-L-cysteine + [E2 NEDD8-conjugating enzyme]-L-cysteine = [E1 NEDD8-activating enzyme]-L-cysteine + [E2 NEDD8-conjugating enzyme]-S-[NEDD8-protein]-yl-L-cysteine.</text>
        <dbReference type="EC" id="2.3.2.34"/>
    </reaction>
</comment>
<keyword evidence="2" id="KW-0808">Transferase</keyword>
<evidence type="ECO:0000256" key="3">
    <source>
        <dbReference type="ARBA" id="ARBA00022741"/>
    </source>
</evidence>
<dbReference type="PROSITE" id="PS00183">
    <property type="entry name" value="UBC_1"/>
    <property type="match status" value="1"/>
</dbReference>
<dbReference type="InterPro" id="IPR000608">
    <property type="entry name" value="UBC"/>
</dbReference>
<dbReference type="SMART" id="SM00212">
    <property type="entry name" value="UBCc"/>
    <property type="match status" value="1"/>
</dbReference>
<dbReference type="Pfam" id="PF00179">
    <property type="entry name" value="UQ_con"/>
    <property type="match status" value="1"/>
</dbReference>
<dbReference type="CDD" id="cd23794">
    <property type="entry name" value="UBCc_UBE2F_UBE2M"/>
    <property type="match status" value="1"/>
</dbReference>
<evidence type="ECO:0000256" key="9">
    <source>
        <dbReference type="RuleBase" id="RU362109"/>
    </source>
</evidence>
<comment type="similarity">
    <text evidence="9">Belongs to the ubiquitin-conjugating enzyme family.</text>
</comment>
<evidence type="ECO:0000256" key="4">
    <source>
        <dbReference type="ARBA" id="ARBA00022786"/>
    </source>
</evidence>
<dbReference type="PROSITE" id="PS50127">
    <property type="entry name" value="UBC_2"/>
    <property type="match status" value="1"/>
</dbReference>
<accession>A0AA35TVD1</accession>
<comment type="pathway">
    <text evidence="1">Protein modification; protein neddylation.</text>
</comment>
<gene>
    <name evidence="12" type="ORF">GBAR_LOCUS30123</name>
</gene>
<dbReference type="GO" id="GO:0005524">
    <property type="term" value="F:ATP binding"/>
    <property type="evidence" value="ECO:0007669"/>
    <property type="project" value="UniProtKB-UniRule"/>
</dbReference>
<evidence type="ECO:0000256" key="5">
    <source>
        <dbReference type="ARBA" id="ARBA00022840"/>
    </source>
</evidence>
<dbReference type="GO" id="GO:0061654">
    <property type="term" value="F:NEDD8 conjugating enzyme activity"/>
    <property type="evidence" value="ECO:0007669"/>
    <property type="project" value="UniProtKB-EC"/>
</dbReference>
<proteinExistence type="inferred from homology"/>
<evidence type="ECO:0000256" key="10">
    <source>
        <dbReference type="SAM" id="MobiDB-lite"/>
    </source>
</evidence>
<dbReference type="InterPro" id="IPR023313">
    <property type="entry name" value="UBQ-conjugating_AS"/>
</dbReference>
<dbReference type="Proteomes" id="UP001174909">
    <property type="component" value="Unassembled WGS sequence"/>
</dbReference>
<dbReference type="PANTHER" id="PTHR24067">
    <property type="entry name" value="UBIQUITIN-CONJUGATING ENZYME E2"/>
    <property type="match status" value="1"/>
</dbReference>
<feature type="region of interest" description="Disordered" evidence="10">
    <location>
        <begin position="7"/>
        <end position="31"/>
    </location>
</feature>
<evidence type="ECO:0000313" key="13">
    <source>
        <dbReference type="Proteomes" id="UP001174909"/>
    </source>
</evidence>
<keyword evidence="13" id="KW-1185">Reference proteome</keyword>
<organism evidence="12 13">
    <name type="scientific">Geodia barretti</name>
    <name type="common">Barrett's horny sponge</name>
    <dbReference type="NCBI Taxonomy" id="519541"/>
    <lineage>
        <taxon>Eukaryota</taxon>
        <taxon>Metazoa</taxon>
        <taxon>Porifera</taxon>
        <taxon>Demospongiae</taxon>
        <taxon>Heteroscleromorpha</taxon>
        <taxon>Tetractinellida</taxon>
        <taxon>Astrophorina</taxon>
        <taxon>Geodiidae</taxon>
        <taxon>Geodia</taxon>
    </lineage>
</organism>